<reference evidence="1" key="5">
    <citation type="submission" date="2025-09" db="UniProtKB">
        <authorList>
            <consortium name="Ensembl"/>
        </authorList>
    </citation>
    <scope>IDENTIFICATION</scope>
</reference>
<reference evidence="1" key="3">
    <citation type="submission" date="2020-05" db="EMBL/GenBank/DDBJ databases">
        <title>Electrophorus electricus (electric eel) genome, fEleEle1, primary haplotype.</title>
        <authorList>
            <person name="Myers G."/>
            <person name="Meyer A."/>
            <person name="Fedrigo O."/>
            <person name="Formenti G."/>
            <person name="Rhie A."/>
            <person name="Tracey A."/>
            <person name="Sims Y."/>
            <person name="Jarvis E.D."/>
        </authorList>
    </citation>
    <scope>NUCLEOTIDE SEQUENCE [LARGE SCALE GENOMIC DNA]</scope>
</reference>
<sequence>MKATTEDNYKDRKQGTWKLSSEVGTPVAVLNSRTGNLENLVHIRAKNPFTVLNSSALFVRKYIHLSHNELSQRSNFHRDLVRYFATVILKYTHSAK</sequence>
<dbReference type="Proteomes" id="UP000314983">
    <property type="component" value="Chromosome 3"/>
</dbReference>
<dbReference type="Ensembl" id="ENSEEET00000030880.2">
    <property type="protein sequence ID" value="ENSEEEP00000030519.1"/>
    <property type="gene ID" value="ENSEEEG00000014619.2"/>
</dbReference>
<reference evidence="2" key="1">
    <citation type="journal article" date="2014" name="Science">
        <title>Nonhuman genetics. Genomic basis for the convergent evolution of electric organs.</title>
        <authorList>
            <person name="Gallant J.R."/>
            <person name="Traeger L.L."/>
            <person name="Volkening J.D."/>
            <person name="Moffett H."/>
            <person name="Chen P.H."/>
            <person name="Novina C.D."/>
            <person name="Phillips G.N.Jr."/>
            <person name="Anand R."/>
            <person name="Wells G.B."/>
            <person name="Pinch M."/>
            <person name="Guth R."/>
            <person name="Unguez G.A."/>
            <person name="Albert J.S."/>
            <person name="Zakon H.H."/>
            <person name="Samanta M.P."/>
            <person name="Sussman M.R."/>
        </authorList>
    </citation>
    <scope>NUCLEOTIDE SEQUENCE [LARGE SCALE GENOMIC DNA]</scope>
</reference>
<evidence type="ECO:0000313" key="1">
    <source>
        <dbReference type="Ensembl" id="ENSEEEP00000030519.1"/>
    </source>
</evidence>
<reference evidence="2" key="2">
    <citation type="journal article" date="2017" name="Sci. Adv.">
        <title>A tail of two voltages: Proteomic comparison of the three electric organs of the electric eel.</title>
        <authorList>
            <person name="Traeger L.L."/>
            <person name="Sabat G."/>
            <person name="Barrett-Wilt G.A."/>
            <person name="Wells G.B."/>
            <person name="Sussman M.R."/>
        </authorList>
    </citation>
    <scope>NUCLEOTIDE SEQUENCE [LARGE SCALE GENOMIC DNA]</scope>
</reference>
<dbReference type="AlphaFoldDB" id="A0A4W4G2M3"/>
<accession>A0A4W4G2M3</accession>
<reference evidence="1" key="4">
    <citation type="submission" date="2025-08" db="UniProtKB">
        <authorList>
            <consortium name="Ensembl"/>
        </authorList>
    </citation>
    <scope>IDENTIFICATION</scope>
</reference>
<keyword evidence="2" id="KW-1185">Reference proteome</keyword>
<proteinExistence type="predicted"/>
<protein>
    <submittedName>
        <fullName evidence="1">Uncharacterized protein</fullName>
    </submittedName>
</protein>
<name>A0A4W4G2M3_ELEEL</name>
<organism evidence="1 2">
    <name type="scientific">Electrophorus electricus</name>
    <name type="common">Electric eel</name>
    <name type="synonym">Gymnotus electricus</name>
    <dbReference type="NCBI Taxonomy" id="8005"/>
    <lineage>
        <taxon>Eukaryota</taxon>
        <taxon>Metazoa</taxon>
        <taxon>Chordata</taxon>
        <taxon>Craniata</taxon>
        <taxon>Vertebrata</taxon>
        <taxon>Euteleostomi</taxon>
        <taxon>Actinopterygii</taxon>
        <taxon>Neopterygii</taxon>
        <taxon>Teleostei</taxon>
        <taxon>Ostariophysi</taxon>
        <taxon>Gymnotiformes</taxon>
        <taxon>Gymnotoidei</taxon>
        <taxon>Gymnotidae</taxon>
        <taxon>Electrophorus</taxon>
    </lineage>
</organism>
<evidence type="ECO:0000313" key="2">
    <source>
        <dbReference type="Proteomes" id="UP000314983"/>
    </source>
</evidence>